<dbReference type="PANTHER" id="PTHR43791:SF36">
    <property type="entry name" value="TRANSPORTER, PUTATIVE (AFU_ORTHOLOGUE AFUA_6G08340)-RELATED"/>
    <property type="match status" value="1"/>
</dbReference>
<evidence type="ECO:0000256" key="4">
    <source>
        <dbReference type="ARBA" id="ARBA00022989"/>
    </source>
</evidence>
<dbReference type="FunFam" id="1.20.1250.20:FF:000018">
    <property type="entry name" value="MFS transporter permease"/>
    <property type="match status" value="1"/>
</dbReference>
<evidence type="ECO:0000256" key="5">
    <source>
        <dbReference type="ARBA" id="ARBA00023136"/>
    </source>
</evidence>
<dbReference type="PROSITE" id="PS50850">
    <property type="entry name" value="MFS"/>
    <property type="match status" value="1"/>
</dbReference>
<evidence type="ECO:0000256" key="2">
    <source>
        <dbReference type="ARBA" id="ARBA00022448"/>
    </source>
</evidence>
<dbReference type="GO" id="GO:0005886">
    <property type="term" value="C:plasma membrane"/>
    <property type="evidence" value="ECO:0007669"/>
    <property type="project" value="UniProtKB-SubCell"/>
</dbReference>
<comment type="caution">
    <text evidence="8">The sequence shown here is derived from an EMBL/GenBank/DDBJ whole genome shotgun (WGS) entry which is preliminary data.</text>
</comment>
<feature type="transmembrane region" description="Helical" evidence="6">
    <location>
        <begin position="401"/>
        <end position="419"/>
    </location>
</feature>
<sequence length="439" mass="47276">MATTNAAAARDALYRRVGRRILPLLVLCYTFAFLDRVNIGFAKLAMQQDIGISESVYGLAAGIFFLGYVIFEVPSNLLLAKIGTRRTLCRILLLWGLTAAAMMFVSDPTSFYVLRFLLGVFEAGFAPGIIFYLTYWYPPARMAAPLGLLLLPGPIGSMIGGPVSSWLITHFEGVAGLHGWQWMFLLEGLPCLVLALAVWTKLADTPEQATWLSAEEKELLRRDLVVDGDKGKHDFRKVLRDPRVYALALGLFCLISGLYAVSFWLPTILKENGLTDIGSIGLYSALPYAFAIVLMVVLGRRSDRTGERRLHSSITALISAVALAVAAFTASSFAVSLIAIIVATACMWASYSVFWALPSTYLRGTAAAGGIALINSIGLLGGFISPTLIGFVKDATGSTEVGLLSVVALLLVGSLTIYANRLPTEPSDQSAHPDHTAAS</sequence>
<evidence type="ECO:0000313" key="9">
    <source>
        <dbReference type="Proteomes" id="UP000320888"/>
    </source>
</evidence>
<feature type="transmembrane region" description="Helical" evidence="6">
    <location>
        <begin position="87"/>
        <end position="106"/>
    </location>
</feature>
<dbReference type="Proteomes" id="UP000320888">
    <property type="component" value="Unassembled WGS sequence"/>
</dbReference>
<proteinExistence type="predicted"/>
<feature type="transmembrane region" description="Helical" evidence="6">
    <location>
        <begin position="310"/>
        <end position="328"/>
    </location>
</feature>
<feature type="domain" description="Major facilitator superfamily (MFS) profile" evidence="7">
    <location>
        <begin position="21"/>
        <end position="425"/>
    </location>
</feature>
<keyword evidence="9" id="KW-1185">Reference proteome</keyword>
<dbReference type="SUPFAM" id="SSF103473">
    <property type="entry name" value="MFS general substrate transporter"/>
    <property type="match status" value="1"/>
</dbReference>
<dbReference type="Pfam" id="PF07690">
    <property type="entry name" value="MFS_1"/>
    <property type="match status" value="1"/>
</dbReference>
<dbReference type="Gene3D" id="1.20.1250.20">
    <property type="entry name" value="MFS general substrate transporter like domains"/>
    <property type="match status" value="2"/>
</dbReference>
<feature type="transmembrane region" description="Helical" evidence="6">
    <location>
        <begin position="334"/>
        <end position="354"/>
    </location>
</feature>
<reference evidence="8 9" key="1">
    <citation type="submission" date="2019-07" db="EMBL/GenBank/DDBJ databases">
        <title>Draft genome for Streptomyces benahoarensis MZ03-48.</title>
        <authorList>
            <person name="Gonzalez-Pimentel J.L."/>
        </authorList>
    </citation>
    <scope>NUCLEOTIDE SEQUENCE [LARGE SCALE GENOMIC DNA]</scope>
    <source>
        <strain evidence="8 9">MZ03-48</strain>
    </source>
</reference>
<feature type="transmembrane region" description="Helical" evidence="6">
    <location>
        <begin position="277"/>
        <end position="298"/>
    </location>
</feature>
<protein>
    <submittedName>
        <fullName evidence="8">MFS transporter</fullName>
    </submittedName>
</protein>
<accession>A0A553ZPC9</accession>
<keyword evidence="2" id="KW-0813">Transport</keyword>
<dbReference type="InterPro" id="IPR036259">
    <property type="entry name" value="MFS_trans_sf"/>
</dbReference>
<evidence type="ECO:0000256" key="3">
    <source>
        <dbReference type="ARBA" id="ARBA00022692"/>
    </source>
</evidence>
<feature type="transmembrane region" description="Helical" evidence="6">
    <location>
        <begin position="180"/>
        <end position="199"/>
    </location>
</feature>
<keyword evidence="3 6" id="KW-0812">Transmembrane</keyword>
<keyword evidence="5 6" id="KW-0472">Membrane</keyword>
<evidence type="ECO:0000256" key="6">
    <source>
        <dbReference type="SAM" id="Phobius"/>
    </source>
</evidence>
<dbReference type="InterPro" id="IPR020846">
    <property type="entry name" value="MFS_dom"/>
</dbReference>
<feature type="transmembrane region" description="Helical" evidence="6">
    <location>
        <begin position="112"/>
        <end position="134"/>
    </location>
</feature>
<feature type="transmembrane region" description="Helical" evidence="6">
    <location>
        <begin position="366"/>
        <end position="389"/>
    </location>
</feature>
<gene>
    <name evidence="8" type="ORF">FNZ23_05485</name>
</gene>
<dbReference type="RefSeq" id="WP_143941254.1">
    <property type="nucleotide sequence ID" value="NZ_VKLS01000033.1"/>
</dbReference>
<dbReference type="OrthoDB" id="9773957at2"/>
<dbReference type="GO" id="GO:0022857">
    <property type="term" value="F:transmembrane transporter activity"/>
    <property type="evidence" value="ECO:0007669"/>
    <property type="project" value="InterPro"/>
</dbReference>
<dbReference type="InterPro" id="IPR011701">
    <property type="entry name" value="MFS"/>
</dbReference>
<feature type="transmembrane region" description="Helical" evidence="6">
    <location>
        <begin position="59"/>
        <end position="80"/>
    </location>
</feature>
<dbReference type="CDD" id="cd17319">
    <property type="entry name" value="MFS_ExuT_GudP_like"/>
    <property type="match status" value="1"/>
</dbReference>
<evidence type="ECO:0000256" key="1">
    <source>
        <dbReference type="ARBA" id="ARBA00004651"/>
    </source>
</evidence>
<dbReference type="EMBL" id="VKLS01000033">
    <property type="protein sequence ID" value="TSB43283.1"/>
    <property type="molecule type" value="Genomic_DNA"/>
</dbReference>
<keyword evidence="4 6" id="KW-1133">Transmembrane helix</keyword>
<evidence type="ECO:0000259" key="7">
    <source>
        <dbReference type="PROSITE" id="PS50850"/>
    </source>
</evidence>
<evidence type="ECO:0000313" key="8">
    <source>
        <dbReference type="EMBL" id="TSB43283.1"/>
    </source>
</evidence>
<name>A0A553ZPC9_9ACTN</name>
<organism evidence="8 9">
    <name type="scientific">Streptomyces benahoarensis</name>
    <dbReference type="NCBI Taxonomy" id="2595054"/>
    <lineage>
        <taxon>Bacteria</taxon>
        <taxon>Bacillati</taxon>
        <taxon>Actinomycetota</taxon>
        <taxon>Actinomycetes</taxon>
        <taxon>Kitasatosporales</taxon>
        <taxon>Streptomycetaceae</taxon>
        <taxon>Streptomyces</taxon>
    </lineage>
</organism>
<feature type="transmembrane region" description="Helical" evidence="6">
    <location>
        <begin position="21"/>
        <end position="39"/>
    </location>
</feature>
<feature type="transmembrane region" description="Helical" evidence="6">
    <location>
        <begin position="244"/>
        <end position="265"/>
    </location>
</feature>
<feature type="transmembrane region" description="Helical" evidence="6">
    <location>
        <begin position="146"/>
        <end position="168"/>
    </location>
</feature>
<comment type="subcellular location">
    <subcellularLocation>
        <location evidence="1">Cell membrane</location>
        <topology evidence="1">Multi-pass membrane protein</topology>
    </subcellularLocation>
</comment>
<dbReference type="PANTHER" id="PTHR43791">
    <property type="entry name" value="PERMEASE-RELATED"/>
    <property type="match status" value="1"/>
</dbReference>
<dbReference type="AlphaFoldDB" id="A0A553ZPC9"/>